<dbReference type="AlphaFoldDB" id="A0A8H7GZA3"/>
<keyword evidence="2" id="KW-1185">Reference proteome</keyword>
<dbReference type="Proteomes" id="UP000649328">
    <property type="component" value="Unassembled WGS sequence"/>
</dbReference>
<organism evidence="1 2">
    <name type="scientific">Metschnikowia pulcherrima</name>
    <dbReference type="NCBI Taxonomy" id="27326"/>
    <lineage>
        <taxon>Eukaryota</taxon>
        <taxon>Fungi</taxon>
        <taxon>Dikarya</taxon>
        <taxon>Ascomycota</taxon>
        <taxon>Saccharomycotina</taxon>
        <taxon>Pichiomycetes</taxon>
        <taxon>Metschnikowiaceae</taxon>
        <taxon>Metschnikowia</taxon>
    </lineage>
</organism>
<dbReference type="EMBL" id="JACBPP010000001">
    <property type="protein sequence ID" value="KAF8004986.1"/>
    <property type="molecule type" value="Genomic_DNA"/>
</dbReference>
<evidence type="ECO:0000313" key="1">
    <source>
        <dbReference type="EMBL" id="KAF8004986.1"/>
    </source>
</evidence>
<sequence length="131" mass="14764">MSWNGESLAKEVSPQSIVVALIIRLYVCNQLPPTKWLLLYVSRYLDGISVDGDKEATLNPSLLTLCGSLTGILRNLQETKISKIQMDQHTGLYFTNFTILTEVWRIDSADQLLSIISGTYRLVAEKKLDFL</sequence>
<name>A0A8H7GZA3_9ASCO</name>
<proteinExistence type="predicted"/>
<evidence type="ECO:0000313" key="2">
    <source>
        <dbReference type="Proteomes" id="UP000649328"/>
    </source>
</evidence>
<gene>
    <name evidence="1" type="ORF">HF325_000443</name>
</gene>
<accession>A0A8H7GZA3</accession>
<reference evidence="1" key="1">
    <citation type="submission" date="2020-10" db="EMBL/GenBank/DDBJ databases">
        <title>The Whole-Genome Sequence of Metschnikowia persimmonesis, a Novel Endophytic Yeast Species Isolated from Medicinal Plant Diospyros kaki Thumb.</title>
        <authorList>
            <person name="Rahmat E."/>
            <person name="Kang Y."/>
        </authorList>
    </citation>
    <scope>NUCLEOTIDE SEQUENCE</scope>
    <source>
        <strain evidence="1">KIOM G15050</strain>
    </source>
</reference>
<protein>
    <submittedName>
        <fullName evidence="1">Uncharacterized protein</fullName>
    </submittedName>
</protein>
<comment type="caution">
    <text evidence="1">The sequence shown here is derived from an EMBL/GenBank/DDBJ whole genome shotgun (WGS) entry which is preliminary data.</text>
</comment>